<accession>A0A6N8U1Y7</accession>
<comment type="caution">
    <text evidence="1">The sequence shown here is derived from an EMBL/GenBank/DDBJ whole genome shotgun (WGS) entry which is preliminary data.</text>
</comment>
<protein>
    <recommendedName>
        <fullName evidence="3">Toxin-antitoxin system HicB family antitoxin</fullName>
    </recommendedName>
</protein>
<dbReference type="RefSeq" id="WP_160654537.1">
    <property type="nucleotide sequence ID" value="NZ_JBHRWU010000001.1"/>
</dbReference>
<keyword evidence="2" id="KW-1185">Reference proteome</keyword>
<organism evidence="1 2">
    <name type="scientific">Salinicoccus hispanicus</name>
    <dbReference type="NCBI Taxonomy" id="157225"/>
    <lineage>
        <taxon>Bacteria</taxon>
        <taxon>Bacillati</taxon>
        <taxon>Bacillota</taxon>
        <taxon>Bacilli</taxon>
        <taxon>Bacillales</taxon>
        <taxon>Staphylococcaceae</taxon>
        <taxon>Salinicoccus</taxon>
    </lineage>
</organism>
<dbReference type="EMBL" id="WUUK01000002">
    <property type="protein sequence ID" value="MXQ50956.1"/>
    <property type="molecule type" value="Genomic_DNA"/>
</dbReference>
<dbReference type="InterPro" id="IPR010985">
    <property type="entry name" value="Ribbon_hlx_hlx"/>
</dbReference>
<dbReference type="GO" id="GO:0006355">
    <property type="term" value="P:regulation of DNA-templated transcription"/>
    <property type="evidence" value="ECO:0007669"/>
    <property type="project" value="InterPro"/>
</dbReference>
<evidence type="ECO:0008006" key="3">
    <source>
        <dbReference type="Google" id="ProtNLM"/>
    </source>
</evidence>
<dbReference type="Proteomes" id="UP000436284">
    <property type="component" value="Unassembled WGS sequence"/>
</dbReference>
<evidence type="ECO:0000313" key="2">
    <source>
        <dbReference type="Proteomes" id="UP000436284"/>
    </source>
</evidence>
<dbReference type="SUPFAM" id="SSF143100">
    <property type="entry name" value="TTHA1013/TTHA0281-like"/>
    <property type="match status" value="1"/>
</dbReference>
<name>A0A6N8U1Y7_9STAP</name>
<dbReference type="SUPFAM" id="SSF47598">
    <property type="entry name" value="Ribbon-helix-helix"/>
    <property type="match status" value="1"/>
</dbReference>
<dbReference type="Gene3D" id="3.30.160.250">
    <property type="match status" value="1"/>
</dbReference>
<dbReference type="AlphaFoldDB" id="A0A6N8U1Y7"/>
<gene>
    <name evidence="1" type="ORF">GQ671_06700</name>
</gene>
<dbReference type="InterPro" id="IPR035069">
    <property type="entry name" value="TTHA1013/TTHA0281-like"/>
</dbReference>
<proteinExistence type="predicted"/>
<dbReference type="OrthoDB" id="5419659at2"/>
<evidence type="ECO:0000313" key="1">
    <source>
        <dbReference type="EMBL" id="MXQ50956.1"/>
    </source>
</evidence>
<sequence>MKTIDEYMKFNYRMTVVPKKDFDASEYFVAYFEELEGLEGVGDTFLDAIEDLNVAKEIWFEKMIDNGFEISLPRNYEEQKPVKITYRIPVSLNREIEDYMKREGVSKNQAINLLVSQSLQKQKH</sequence>
<reference evidence="1 2" key="1">
    <citation type="submission" date="2019-12" db="EMBL/GenBank/DDBJ databases">
        <title>Salinicoccus cyprini sp. nov., isolated from gastro-intestinal tract of mirror carp, Cyprinus carpio var. specularis, collected from Gobind Sagar Reservoir, Himachal Pradesh, India.</title>
        <authorList>
            <person name="Talwar C."/>
            <person name="Singh A.K."/>
            <person name="Lal R."/>
            <person name="Negi R.K."/>
        </authorList>
    </citation>
    <scope>NUCLEOTIDE SEQUENCE [LARGE SCALE GENOMIC DNA]</scope>
    <source>
        <strain evidence="1 2">J-82</strain>
    </source>
</reference>